<dbReference type="Gene3D" id="3.90.199.10">
    <property type="entry name" value="Topoisomerase II, domain 5"/>
    <property type="match status" value="1"/>
</dbReference>
<keyword evidence="7" id="KW-0175">Coiled coil</keyword>
<dbReference type="InterPro" id="IPR013757">
    <property type="entry name" value="Topo_IIA_A_a_sf"/>
</dbReference>
<dbReference type="InterPro" id="IPR013760">
    <property type="entry name" value="Topo_IIA-like_dom_sf"/>
</dbReference>
<feature type="coiled-coil region" evidence="7">
    <location>
        <begin position="426"/>
        <end position="453"/>
    </location>
</feature>
<dbReference type="Proteomes" id="UP000092931">
    <property type="component" value="Chromosome"/>
</dbReference>
<evidence type="ECO:0000256" key="7">
    <source>
        <dbReference type="SAM" id="Coils"/>
    </source>
</evidence>
<dbReference type="Pfam" id="PF00521">
    <property type="entry name" value="DNA_topoisoIV"/>
    <property type="match status" value="1"/>
</dbReference>
<dbReference type="InterPro" id="IPR013758">
    <property type="entry name" value="Topo_IIA_A/C_ab"/>
</dbReference>
<evidence type="ECO:0000256" key="6">
    <source>
        <dbReference type="PROSITE-ProRule" id="PRU01384"/>
    </source>
</evidence>
<evidence type="ECO:0000256" key="3">
    <source>
        <dbReference type="ARBA" id="ARBA00023029"/>
    </source>
</evidence>
<dbReference type="GO" id="GO:0003677">
    <property type="term" value="F:DNA binding"/>
    <property type="evidence" value="ECO:0007669"/>
    <property type="project" value="UniProtKB-UniRule"/>
</dbReference>
<evidence type="ECO:0000256" key="2">
    <source>
        <dbReference type="ARBA" id="ARBA00008263"/>
    </source>
</evidence>
<proteinExistence type="inferred from homology"/>
<evidence type="ECO:0000259" key="8">
    <source>
        <dbReference type="PROSITE" id="PS52040"/>
    </source>
</evidence>
<dbReference type="RefSeq" id="WP_034836026.1">
    <property type="nucleotide sequence ID" value="NZ_CP014673.1"/>
</dbReference>
<dbReference type="InterPro" id="IPR050220">
    <property type="entry name" value="Type_II_DNA_Topoisomerases"/>
</dbReference>
<dbReference type="PROSITE" id="PS52040">
    <property type="entry name" value="TOPO_IIA"/>
    <property type="match status" value="1"/>
</dbReference>
<dbReference type="PANTHER" id="PTHR43493:SF5">
    <property type="entry name" value="DNA GYRASE SUBUNIT A, CHLOROPLASTIC_MITOCHONDRIAL"/>
    <property type="match status" value="1"/>
</dbReference>
<dbReference type="SUPFAM" id="SSF56719">
    <property type="entry name" value="Type II DNA topoisomerase"/>
    <property type="match status" value="1"/>
</dbReference>
<sequence>MKFTEQKIVETLKLNYMPYAMSVIVSRAIPEIDGLKPSHRKLLYTMYKMGLLNGDKTKSANVVGQTMKLNPHGDMAIYETMVRLTTGYGALLHPLIESKGNFGRVYSRDMKYAAPRYTEVKLAPISAELFRDIDKDTVDFTDNYDGTMKEPVLLPTVFPNILVNPNQGIAVGMASNICSFNLKEVCEATIAYIKNDNVDLLQYLKAPDFPTGGELIYNERELRNIYETGRGSFRVRARYRFDKKNNCIEIYEIPYTTTAETIIDSITELVKNGKIKDITDVRDETDLSGLKITIDIKRSADPDALMNKLFKLTPLEDSFGCNFNILINGRPQVLGIKGILDNWIEFRMNCIRRQTAFDIKRKSERLHLLEGLSRILLDIDKAIKIIRETEKEDQVVPNLMKGFGIDQTQAEFIAEIKLRNLNREYILKQTANIEALKAEIAELKDIYEKESRILDIICKQLEEISKKYGQPRRTGIISEQQVEVVTEEVMIEDYNVRLFLTEQGYLKKIPLTSLRSSGEQKLKEDDRIIQEIEARNKSDLILFSSQYVAYKIKVHEINDCKTSMLGEYLGNVLELNEGERILYMVATEDYSGYMLFSFVNGKCAKIPLSSYATKTNRKKLINAYSNESPLCDIRFLREDRELVAFSDINKVLIFNTANINPKATRDSGGVQVMKSKNGSIMVKIKELDEVNFTDFDYYRTKNIPAVGCYLKDEDREEKQVKMF</sequence>
<dbReference type="CDD" id="cd00187">
    <property type="entry name" value="TOP4c"/>
    <property type="match status" value="1"/>
</dbReference>
<evidence type="ECO:0000256" key="1">
    <source>
        <dbReference type="ARBA" id="ARBA00000185"/>
    </source>
</evidence>
<evidence type="ECO:0000313" key="10">
    <source>
        <dbReference type="Proteomes" id="UP000092931"/>
    </source>
</evidence>
<organism evidence="9 10">
    <name type="scientific">Thermoclostridium stercorarium subsp. leptospartum DSM 9219</name>
    <dbReference type="NCBI Taxonomy" id="1346611"/>
    <lineage>
        <taxon>Bacteria</taxon>
        <taxon>Bacillati</taxon>
        <taxon>Bacillota</taxon>
        <taxon>Clostridia</taxon>
        <taxon>Eubacteriales</taxon>
        <taxon>Oscillospiraceae</taxon>
        <taxon>Thermoclostridium</taxon>
    </lineage>
</organism>
<name>A0A1B1YNJ0_THEST</name>
<dbReference type="EMBL" id="CP014673">
    <property type="protein sequence ID" value="ANX02318.1"/>
    <property type="molecule type" value="Genomic_DNA"/>
</dbReference>
<evidence type="ECO:0000313" key="9">
    <source>
        <dbReference type="EMBL" id="ANX02318.1"/>
    </source>
</evidence>
<feature type="domain" description="Topo IIA-type catalytic" evidence="8">
    <location>
        <begin position="28"/>
        <end position="494"/>
    </location>
</feature>
<dbReference type="PANTHER" id="PTHR43493">
    <property type="entry name" value="DNA GYRASE/TOPOISOMERASE SUBUNIT A"/>
    <property type="match status" value="1"/>
</dbReference>
<accession>A0A1B1YNJ0</accession>
<dbReference type="AlphaFoldDB" id="A0A1B1YNJ0"/>
<keyword evidence="4 6" id="KW-0238">DNA-binding</keyword>
<evidence type="ECO:0000256" key="4">
    <source>
        <dbReference type="ARBA" id="ARBA00023125"/>
    </source>
</evidence>
<dbReference type="InterPro" id="IPR002205">
    <property type="entry name" value="Topo_IIA_dom_A"/>
</dbReference>
<keyword evidence="3 6" id="KW-0799">Topoisomerase</keyword>
<comment type="catalytic activity">
    <reaction evidence="1 6">
        <text>ATP-dependent breakage, passage and rejoining of double-stranded DNA.</text>
        <dbReference type="EC" id="5.6.2.2"/>
    </reaction>
</comment>
<gene>
    <name evidence="9" type="ORF">CSTERLE_12420</name>
</gene>
<dbReference type="GO" id="GO:0009330">
    <property type="term" value="C:DNA topoisomerase type II (double strand cut, ATP-hydrolyzing) complex"/>
    <property type="evidence" value="ECO:0007669"/>
    <property type="project" value="TreeGrafter"/>
</dbReference>
<dbReference type="Gene3D" id="2.120.10.90">
    <property type="entry name" value="DNA gyrase/topoisomerase IV, subunit A, C-terminal"/>
    <property type="match status" value="1"/>
</dbReference>
<evidence type="ECO:0000256" key="5">
    <source>
        <dbReference type="ARBA" id="ARBA00023235"/>
    </source>
</evidence>
<dbReference type="GO" id="GO:0006265">
    <property type="term" value="P:DNA topological change"/>
    <property type="evidence" value="ECO:0007669"/>
    <property type="project" value="UniProtKB-UniRule"/>
</dbReference>
<dbReference type="SUPFAM" id="SSF101904">
    <property type="entry name" value="GyrA/ParC C-terminal domain-like"/>
    <property type="match status" value="1"/>
</dbReference>
<dbReference type="InterPro" id="IPR035516">
    <property type="entry name" value="Gyrase/topoIV_suA_C"/>
</dbReference>
<keyword evidence="5 6" id="KW-0413">Isomerase</keyword>
<dbReference type="GO" id="GO:0005524">
    <property type="term" value="F:ATP binding"/>
    <property type="evidence" value="ECO:0007669"/>
    <property type="project" value="InterPro"/>
</dbReference>
<dbReference type="GO" id="GO:0034335">
    <property type="term" value="F:DNA negative supercoiling activity"/>
    <property type="evidence" value="ECO:0007669"/>
    <property type="project" value="UniProtKB-ARBA"/>
</dbReference>
<dbReference type="Gene3D" id="1.10.268.10">
    <property type="entry name" value="Topoisomerase, domain 3"/>
    <property type="match status" value="1"/>
</dbReference>
<protein>
    <submittedName>
        <fullName evidence="9">Topoisomerase IV</fullName>
    </submittedName>
</protein>
<reference evidence="9 10" key="1">
    <citation type="submission" date="2016-02" db="EMBL/GenBank/DDBJ databases">
        <title>Comparison of Clostridium stercorarium subspecies using comparative genomics and transcriptomics.</title>
        <authorList>
            <person name="Schellenberg J."/>
            <person name="Thallinger G."/>
            <person name="Levin D.B."/>
            <person name="Zhang X."/>
            <person name="Alvare G."/>
            <person name="Fristensky B."/>
            <person name="Sparling R."/>
        </authorList>
    </citation>
    <scope>NUCLEOTIDE SEQUENCE [LARGE SCALE GENOMIC DNA]</scope>
    <source>
        <strain evidence="9 10">DSM 9219</strain>
    </source>
</reference>
<dbReference type="SMART" id="SM00434">
    <property type="entry name" value="TOP4c"/>
    <property type="match status" value="1"/>
</dbReference>
<dbReference type="Gene3D" id="3.30.1360.40">
    <property type="match status" value="1"/>
</dbReference>
<comment type="similarity">
    <text evidence="2">Belongs to the type II topoisomerase GyrA/ParC subunit family.</text>
</comment>
<feature type="active site" description="O-(5'-phospho-DNA)-tyrosine intermediate" evidence="6">
    <location>
        <position position="117"/>
    </location>
</feature>